<comment type="subcellular location">
    <subcellularLocation>
        <location evidence="1">Cell membrane</location>
        <topology evidence="1">Multi-pass membrane protein</topology>
    </subcellularLocation>
</comment>
<sequence length="620" mass="67359">MARRETRRRSTGGLGEETWLLICGLAAIGVGLLAWAALEVGCWWAAIPVAGHPVAALLQVMTGRQRWPWQATVILAVFASVATVVGHRAWRRFPRTDAIDAAARTMVSPRAITLGRREDNAAAAKRLLKDAPAEIRKLPGPLLGRTVAGGIDLYLPVELGMFIAAGQRTGKTMAWAIPATLGAWGPVVCTSNKPDLYRHTVAGREKKGRVWLCDLQGVDGEPRCTFCVDLLALVSRLPAARKLASYFVAGATGSAAQQAVAKKDDYFDGGAQELLALHTFAAACAQGDLLHVGEWLSADQDQTPALILKAKGHEYAAQRILDAQSLYSRQRDGLYDMARRFLNTLSDEGYARMVVPPIRRRFSVYERGPGDIVIDVEYEQKINHHLPQFRPDEFVTSTDTVYALSMKGPDSATALTAALIGQIVDTGLATARRRVDGRLAVPMTAVLDEAANCARVAELPDWYTYCGGCGIVLIAIVQVLEPAEELWGPGQVKTMRAQSIEIYGGSIATPSYLEEWVRAIDDHDVADHSRSHGAGGTSRSTSWRAEPIFNIAKLTRLPKNRALIRLPGHEPVLVRKVFWWDNPALKAVVAESLTRFDDPGFEPAPPPPPPRGDGAAGVEL</sequence>
<keyword evidence="4 7" id="KW-1133">Transmembrane helix</keyword>
<gene>
    <name evidence="9" type="ORF">BJY24_005763</name>
</gene>
<feature type="transmembrane region" description="Helical" evidence="7">
    <location>
        <begin position="67"/>
        <end position="85"/>
    </location>
</feature>
<dbReference type="InterPro" id="IPR027417">
    <property type="entry name" value="P-loop_NTPase"/>
</dbReference>
<dbReference type="PANTHER" id="PTHR37937:SF1">
    <property type="entry name" value="CONJUGATIVE TRANSFER: DNA TRANSPORT"/>
    <property type="match status" value="1"/>
</dbReference>
<evidence type="ECO:0000259" key="8">
    <source>
        <dbReference type="Pfam" id="PF12696"/>
    </source>
</evidence>
<evidence type="ECO:0000256" key="7">
    <source>
        <dbReference type="SAM" id="Phobius"/>
    </source>
</evidence>
<feature type="compositionally biased region" description="Pro residues" evidence="6">
    <location>
        <begin position="602"/>
        <end position="611"/>
    </location>
</feature>
<dbReference type="Gene3D" id="3.40.50.300">
    <property type="entry name" value="P-loop containing nucleotide triphosphate hydrolases"/>
    <property type="match status" value="1"/>
</dbReference>
<dbReference type="SUPFAM" id="SSF52540">
    <property type="entry name" value="P-loop containing nucleoside triphosphate hydrolases"/>
    <property type="match status" value="1"/>
</dbReference>
<dbReference type="GO" id="GO:0005886">
    <property type="term" value="C:plasma membrane"/>
    <property type="evidence" value="ECO:0007669"/>
    <property type="project" value="UniProtKB-SubCell"/>
</dbReference>
<feature type="transmembrane region" description="Helical" evidence="7">
    <location>
        <begin position="20"/>
        <end position="47"/>
    </location>
</feature>
<dbReference type="CDD" id="cd01127">
    <property type="entry name" value="TrwB_TraG_TraD_VirD4"/>
    <property type="match status" value="1"/>
</dbReference>
<evidence type="ECO:0000256" key="3">
    <source>
        <dbReference type="ARBA" id="ARBA00022692"/>
    </source>
</evidence>
<dbReference type="Pfam" id="PF12696">
    <property type="entry name" value="TraG-D_C"/>
    <property type="match status" value="1"/>
</dbReference>
<evidence type="ECO:0000256" key="4">
    <source>
        <dbReference type="ARBA" id="ARBA00022989"/>
    </source>
</evidence>
<organism evidence="9 10">
    <name type="scientific">Nocardia transvalensis</name>
    <dbReference type="NCBI Taxonomy" id="37333"/>
    <lineage>
        <taxon>Bacteria</taxon>
        <taxon>Bacillati</taxon>
        <taxon>Actinomycetota</taxon>
        <taxon>Actinomycetes</taxon>
        <taxon>Mycobacteriales</taxon>
        <taxon>Nocardiaceae</taxon>
        <taxon>Nocardia</taxon>
    </lineage>
</organism>
<keyword evidence="5 7" id="KW-0472">Membrane</keyword>
<feature type="domain" description="TraD/TraG TraM recognition site" evidence="8">
    <location>
        <begin position="442"/>
        <end position="559"/>
    </location>
</feature>
<dbReference type="InterPro" id="IPR032689">
    <property type="entry name" value="TraG-D_C"/>
</dbReference>
<name>A0A7W9PIQ9_9NOCA</name>
<comment type="caution">
    <text evidence="9">The sequence shown here is derived from an EMBL/GenBank/DDBJ whole genome shotgun (WGS) entry which is preliminary data.</text>
</comment>
<dbReference type="EMBL" id="JACHIT010000002">
    <property type="protein sequence ID" value="MBB5916851.1"/>
    <property type="molecule type" value="Genomic_DNA"/>
</dbReference>
<evidence type="ECO:0000256" key="1">
    <source>
        <dbReference type="ARBA" id="ARBA00004651"/>
    </source>
</evidence>
<protein>
    <recommendedName>
        <fullName evidence="8">TraD/TraG TraM recognition site domain-containing protein</fullName>
    </recommendedName>
</protein>
<dbReference type="RefSeq" id="WP_157185682.1">
    <property type="nucleotide sequence ID" value="NZ_JACHIT010000002.1"/>
</dbReference>
<dbReference type="AlphaFoldDB" id="A0A7W9PIQ9"/>
<reference evidence="9 10" key="1">
    <citation type="submission" date="2020-08" db="EMBL/GenBank/DDBJ databases">
        <title>Sequencing the genomes of 1000 actinobacteria strains.</title>
        <authorList>
            <person name="Klenk H.-P."/>
        </authorList>
    </citation>
    <scope>NUCLEOTIDE SEQUENCE [LARGE SCALE GENOMIC DNA]</scope>
    <source>
        <strain evidence="9 10">DSM 43582</strain>
    </source>
</reference>
<accession>A0A7W9PIQ9</accession>
<feature type="region of interest" description="Disordered" evidence="6">
    <location>
        <begin position="598"/>
        <end position="620"/>
    </location>
</feature>
<dbReference type="PANTHER" id="PTHR37937">
    <property type="entry name" value="CONJUGATIVE TRANSFER: DNA TRANSPORT"/>
    <property type="match status" value="1"/>
</dbReference>
<keyword evidence="3 7" id="KW-0812">Transmembrane</keyword>
<keyword evidence="2" id="KW-1003">Cell membrane</keyword>
<evidence type="ECO:0000313" key="10">
    <source>
        <dbReference type="Proteomes" id="UP000540412"/>
    </source>
</evidence>
<dbReference type="Proteomes" id="UP000540412">
    <property type="component" value="Unassembled WGS sequence"/>
</dbReference>
<proteinExistence type="predicted"/>
<evidence type="ECO:0000313" key="9">
    <source>
        <dbReference type="EMBL" id="MBB5916851.1"/>
    </source>
</evidence>
<evidence type="ECO:0000256" key="5">
    <source>
        <dbReference type="ARBA" id="ARBA00023136"/>
    </source>
</evidence>
<evidence type="ECO:0000256" key="2">
    <source>
        <dbReference type="ARBA" id="ARBA00022475"/>
    </source>
</evidence>
<keyword evidence="10" id="KW-1185">Reference proteome</keyword>
<evidence type="ECO:0000256" key="6">
    <source>
        <dbReference type="SAM" id="MobiDB-lite"/>
    </source>
</evidence>
<dbReference type="InterPro" id="IPR051539">
    <property type="entry name" value="T4SS-coupling_protein"/>
</dbReference>